<dbReference type="AlphaFoldDB" id="A0A078AW62"/>
<dbReference type="InterPro" id="IPR050745">
    <property type="entry name" value="Multifunctional_regulatory"/>
</dbReference>
<dbReference type="SUPFAM" id="SSF143503">
    <property type="entry name" value="PUG domain-like"/>
    <property type="match status" value="1"/>
</dbReference>
<feature type="region of interest" description="Disordered" evidence="4">
    <location>
        <begin position="1"/>
        <end position="22"/>
    </location>
</feature>
<dbReference type="InterPro" id="IPR036339">
    <property type="entry name" value="PUB-like_dom_sf"/>
</dbReference>
<evidence type="ECO:0000256" key="1">
    <source>
        <dbReference type="ARBA" id="ARBA00022737"/>
    </source>
</evidence>
<feature type="region of interest" description="Disordered" evidence="4">
    <location>
        <begin position="1015"/>
        <end position="1047"/>
    </location>
</feature>
<dbReference type="SUPFAM" id="SSF48403">
    <property type="entry name" value="Ankyrin repeat"/>
    <property type="match status" value="1"/>
</dbReference>
<feature type="compositionally biased region" description="Basic and acidic residues" evidence="4">
    <location>
        <begin position="471"/>
        <end position="481"/>
    </location>
</feature>
<evidence type="ECO:0000313" key="6">
    <source>
        <dbReference type="Proteomes" id="UP000039865"/>
    </source>
</evidence>
<keyword evidence="1" id="KW-0677">Repeat</keyword>
<keyword evidence="6" id="KW-1185">Reference proteome</keyword>
<feature type="coiled-coil region" evidence="3">
    <location>
        <begin position="865"/>
        <end position="978"/>
    </location>
</feature>
<dbReference type="Proteomes" id="UP000039865">
    <property type="component" value="Unassembled WGS sequence"/>
</dbReference>
<dbReference type="PANTHER" id="PTHR24189">
    <property type="entry name" value="MYOTROPHIN"/>
    <property type="match status" value="1"/>
</dbReference>
<feature type="compositionally biased region" description="Polar residues" evidence="4">
    <location>
        <begin position="1"/>
        <end position="13"/>
    </location>
</feature>
<dbReference type="InterPro" id="IPR036770">
    <property type="entry name" value="Ankyrin_rpt-contain_sf"/>
</dbReference>
<dbReference type="EMBL" id="CCKQ01013376">
    <property type="protein sequence ID" value="CDW85033.1"/>
    <property type="molecule type" value="Genomic_DNA"/>
</dbReference>
<reference evidence="5 6" key="1">
    <citation type="submission" date="2014-06" db="EMBL/GenBank/DDBJ databases">
        <authorList>
            <person name="Swart Estienne"/>
        </authorList>
    </citation>
    <scope>NUCLEOTIDE SEQUENCE [LARGE SCALE GENOMIC DNA]</scope>
    <source>
        <strain evidence="5 6">130c</strain>
    </source>
</reference>
<feature type="compositionally biased region" description="Low complexity" evidence="4">
    <location>
        <begin position="1015"/>
        <end position="1034"/>
    </location>
</feature>
<sequence length="1047" mass="121048">MDKSPINLTSVPQSGGLDVPKLPDTRTGIKLKQKLLQDESVINVKNIRKLGQLNMEEKSLVLASYELFNSIDIQAGISQTRALYSIFNIIDNILNYPYSDEQRILNIMNFSSSILKQQNTVKFLQTLGFEPSISPEILVLPYDKPIKRLMVAREALVSKLSSKIETVQLADVEGKLGFPTFQRFSELFGVDLSEKTAKSERESIMLTQQEVMTLIQETECRSIEEYIVELGENANEFQLVFMDSLGKSNKAKDILMVLRELWLEVNVLHKTAVFLRQCFADPVSRAPLTDAKDKNSKFARNILMIDIMDAQGIRKGTKGRANTIEQLVLLYCERETYKIQNFPDQVQKIDNQIRKGIGGESSISTDKLWDVVKTIIIERLTRKPKLKRPSVAQPKLLEWVECMDPEIELADLHDYSKERIEDLDELVSLITKRNLERQRMFGDFSSKVPNSELDPYNTGNMGKLEFPTNSSKERQNGGSLDDRHLDERIYEAIWSPTTWLHQKQLIDDFVIFTVMSEICNESETEFIFNIRQCFRNFMMENMPNLEVTRDGQASEFSSQKKKDQTKKSNLDQYLDQAWKHLYRNSSPNVLHATIFNSHFDYMKQYVERGVDINAKDFNEWTPLHCAAYMGNVLYLKHMLSRPYIFLHEKNDEGKTPIQVAIEASNVFGEENAVTCLLERGTELEEDIWHRLLILAYNYDIVSYPKLAFRAGINLNNCGDETKVSLHKAVCCLSVKIIKFYGEALSQQELTNMIKQSDFQGLNVQDYAKLTENQEIITLIEKMSNGEGIQSHLVTRDNIEALKSKSINNESRLQFSDRNSEINENITHQIDKFDGSGDKYRNDEWRRRDFDDDYIKNVQEQHLKELKDAQSRLLEKDTQVESLQQDLRQQSEKMMKLQEEINNLFNEQKTHRHDEARYLKKELRDMNKNFNNQINALQSNIEQVTIFIQAQNRKTTNNLQEMQGQQQKAYEDFNKLQKTQKDLMKKLLKDRNNQLGNDQSSNMGKLDKMSTARMGSLQGNQSVNGNNNGQVNQVSPENTQKSSNCKIF</sequence>
<gene>
    <name evidence="5" type="primary">Contig2424.g94</name>
    <name evidence="5" type="ORF">STYLEM_14103</name>
</gene>
<evidence type="ECO:0000256" key="3">
    <source>
        <dbReference type="SAM" id="Coils"/>
    </source>
</evidence>
<keyword evidence="2" id="KW-0040">ANK repeat</keyword>
<keyword evidence="3" id="KW-0175">Coiled coil</keyword>
<feature type="region of interest" description="Disordered" evidence="4">
    <location>
        <begin position="456"/>
        <end position="481"/>
    </location>
</feature>
<accession>A0A078AW62</accession>
<protein>
    <submittedName>
        <fullName evidence="5">Uncharacterized protein</fullName>
    </submittedName>
</protein>
<evidence type="ECO:0000256" key="2">
    <source>
        <dbReference type="ARBA" id="ARBA00023043"/>
    </source>
</evidence>
<dbReference type="SMART" id="SM00248">
    <property type="entry name" value="ANK"/>
    <property type="match status" value="3"/>
</dbReference>
<dbReference type="OrthoDB" id="194358at2759"/>
<dbReference type="Pfam" id="PF12796">
    <property type="entry name" value="Ank_2"/>
    <property type="match status" value="1"/>
</dbReference>
<dbReference type="InParanoid" id="A0A078AW62"/>
<organism evidence="5 6">
    <name type="scientific">Stylonychia lemnae</name>
    <name type="common">Ciliate</name>
    <dbReference type="NCBI Taxonomy" id="5949"/>
    <lineage>
        <taxon>Eukaryota</taxon>
        <taxon>Sar</taxon>
        <taxon>Alveolata</taxon>
        <taxon>Ciliophora</taxon>
        <taxon>Intramacronucleata</taxon>
        <taxon>Spirotrichea</taxon>
        <taxon>Stichotrichia</taxon>
        <taxon>Sporadotrichida</taxon>
        <taxon>Oxytrichidae</taxon>
        <taxon>Stylonychinae</taxon>
        <taxon>Stylonychia</taxon>
    </lineage>
</organism>
<dbReference type="InterPro" id="IPR002110">
    <property type="entry name" value="Ankyrin_rpt"/>
</dbReference>
<evidence type="ECO:0000313" key="5">
    <source>
        <dbReference type="EMBL" id="CDW85033.1"/>
    </source>
</evidence>
<evidence type="ECO:0000256" key="4">
    <source>
        <dbReference type="SAM" id="MobiDB-lite"/>
    </source>
</evidence>
<dbReference type="CDD" id="cd09212">
    <property type="entry name" value="PUB"/>
    <property type="match status" value="1"/>
</dbReference>
<proteinExistence type="predicted"/>
<feature type="compositionally biased region" description="Polar residues" evidence="4">
    <location>
        <begin position="1035"/>
        <end position="1047"/>
    </location>
</feature>
<name>A0A078AW62_STYLE</name>
<dbReference type="Gene3D" id="1.25.40.20">
    <property type="entry name" value="Ankyrin repeat-containing domain"/>
    <property type="match status" value="1"/>
</dbReference>